<evidence type="ECO:0008006" key="3">
    <source>
        <dbReference type="Google" id="ProtNLM"/>
    </source>
</evidence>
<evidence type="ECO:0000313" key="1">
    <source>
        <dbReference type="EMBL" id="UTW07138.1"/>
    </source>
</evidence>
<accession>A0ABY5H4B6</accession>
<dbReference type="Proteomes" id="UP001059672">
    <property type="component" value="Chromosome"/>
</dbReference>
<keyword evidence="2" id="KW-1185">Reference proteome</keyword>
<dbReference type="EMBL" id="CP073346">
    <property type="protein sequence ID" value="UTW07138.1"/>
    <property type="molecule type" value="Genomic_DNA"/>
</dbReference>
<sequence>MSRYSLVLLAMTFGILAVAGESRAEVTTDPFSRPTLSQAASQAVSLEAGAGLELRGILLAGEHSVVNVGGTIVALGEAIDGYLLTQVSEEAAVFRKNNESIRIRLKGHGEE</sequence>
<name>A0ABY5H4B6_9PSED</name>
<evidence type="ECO:0000313" key="2">
    <source>
        <dbReference type="Proteomes" id="UP001059672"/>
    </source>
</evidence>
<reference evidence="1" key="1">
    <citation type="submission" date="2021-04" db="EMBL/GenBank/DDBJ databases">
        <title>Oceanospirillales bacteria with DddD are important DMSP degraders in coastal seawater.</title>
        <authorList>
            <person name="Liu J."/>
        </authorList>
    </citation>
    <scope>NUCLEOTIDE SEQUENCE</scope>
    <source>
        <strain evidence="1">D13-4</strain>
    </source>
</reference>
<proteinExistence type="predicted"/>
<dbReference type="RefSeq" id="WP_255837699.1">
    <property type="nucleotide sequence ID" value="NZ_CP073346.1"/>
</dbReference>
<gene>
    <name evidence="1" type="ORF">KDW96_18515</name>
</gene>
<protein>
    <recommendedName>
        <fullName evidence="3">MSHA biogenesis protein MshK</fullName>
    </recommendedName>
</protein>
<organism evidence="1 2">
    <name type="scientific">Pseudomonas benzenivorans</name>
    <dbReference type="NCBI Taxonomy" id="556533"/>
    <lineage>
        <taxon>Bacteria</taxon>
        <taxon>Pseudomonadati</taxon>
        <taxon>Pseudomonadota</taxon>
        <taxon>Gammaproteobacteria</taxon>
        <taxon>Pseudomonadales</taxon>
        <taxon>Pseudomonadaceae</taxon>
        <taxon>Pseudomonas</taxon>
    </lineage>
</organism>